<evidence type="ECO:0000259" key="1">
    <source>
        <dbReference type="PROSITE" id="PS50801"/>
    </source>
</evidence>
<dbReference type="EMBL" id="MGDE01000036">
    <property type="protein sequence ID" value="OGL47415.1"/>
    <property type="molecule type" value="Genomic_DNA"/>
</dbReference>
<dbReference type="PROSITE" id="PS50801">
    <property type="entry name" value="STAS"/>
    <property type="match status" value="1"/>
</dbReference>
<dbReference type="GO" id="GO:0043856">
    <property type="term" value="F:anti-sigma factor antagonist activity"/>
    <property type="evidence" value="ECO:0007669"/>
    <property type="project" value="TreeGrafter"/>
</dbReference>
<organism evidence="2 3">
    <name type="scientific">Candidatus Schekmanbacteria bacterium RBG_16_38_10</name>
    <dbReference type="NCBI Taxonomy" id="1817879"/>
    <lineage>
        <taxon>Bacteria</taxon>
        <taxon>Candidatus Schekmaniibacteriota</taxon>
    </lineage>
</organism>
<name>A0A1F7S0R8_9BACT</name>
<dbReference type="InterPro" id="IPR002645">
    <property type="entry name" value="STAS_dom"/>
</dbReference>
<dbReference type="PANTHER" id="PTHR33495">
    <property type="entry name" value="ANTI-SIGMA FACTOR ANTAGONIST TM_1081-RELATED-RELATED"/>
    <property type="match status" value="1"/>
</dbReference>
<evidence type="ECO:0000313" key="3">
    <source>
        <dbReference type="Proteomes" id="UP000178797"/>
    </source>
</evidence>
<dbReference type="InterPro" id="IPR036513">
    <property type="entry name" value="STAS_dom_sf"/>
</dbReference>
<gene>
    <name evidence="2" type="ORF">A2W05_00550</name>
</gene>
<proteinExistence type="predicted"/>
<dbReference type="SUPFAM" id="SSF52091">
    <property type="entry name" value="SpoIIaa-like"/>
    <property type="match status" value="1"/>
</dbReference>
<sequence length="253" mass="28893">MTRLLRQKEPSYRFGELAIFSNRAKPEDIERAIAIQRIDLERGGHPKKLGEILVKNNILTRADVKNILEEQRMAYGKKSKLKIDIKQHKGGVVIIYLAGRLDYKKSVIVVKALERLMNKGAINIIINFNKLVYLDSRGLSVFIRYIDETRARGGDIKFCNMKYTRFILDKIGLSAFIHVFNSEVSAEKAFINPIDFYILKGALGEFISSENSKLVHLSYCTSAQNIGYDSKVFYQTLKDAMSSGKRRCMLCKP</sequence>
<protein>
    <recommendedName>
        <fullName evidence="1">STAS domain-containing protein</fullName>
    </recommendedName>
</protein>
<evidence type="ECO:0000313" key="2">
    <source>
        <dbReference type="EMBL" id="OGL47415.1"/>
    </source>
</evidence>
<dbReference type="CDD" id="cd07043">
    <property type="entry name" value="STAS_anti-anti-sigma_factors"/>
    <property type="match status" value="1"/>
</dbReference>
<dbReference type="Pfam" id="PF01740">
    <property type="entry name" value="STAS"/>
    <property type="match status" value="1"/>
</dbReference>
<feature type="domain" description="STAS" evidence="1">
    <location>
        <begin position="91"/>
        <end position="162"/>
    </location>
</feature>
<dbReference type="Proteomes" id="UP000178797">
    <property type="component" value="Unassembled WGS sequence"/>
</dbReference>
<dbReference type="AlphaFoldDB" id="A0A1F7S0R8"/>
<dbReference type="Gene3D" id="3.30.750.24">
    <property type="entry name" value="STAS domain"/>
    <property type="match status" value="1"/>
</dbReference>
<comment type="caution">
    <text evidence="2">The sequence shown here is derived from an EMBL/GenBank/DDBJ whole genome shotgun (WGS) entry which is preliminary data.</text>
</comment>
<accession>A0A1F7S0R8</accession>
<reference evidence="2 3" key="1">
    <citation type="journal article" date="2016" name="Nat. Commun.">
        <title>Thousands of microbial genomes shed light on interconnected biogeochemical processes in an aquifer system.</title>
        <authorList>
            <person name="Anantharaman K."/>
            <person name="Brown C.T."/>
            <person name="Hug L.A."/>
            <person name="Sharon I."/>
            <person name="Castelle C.J."/>
            <person name="Probst A.J."/>
            <person name="Thomas B.C."/>
            <person name="Singh A."/>
            <person name="Wilkins M.J."/>
            <person name="Karaoz U."/>
            <person name="Brodie E.L."/>
            <person name="Williams K.H."/>
            <person name="Hubbard S.S."/>
            <person name="Banfield J.F."/>
        </authorList>
    </citation>
    <scope>NUCLEOTIDE SEQUENCE [LARGE SCALE GENOMIC DNA]</scope>
</reference>